<keyword evidence="11 16" id="KW-0472">Membrane</keyword>
<evidence type="ECO:0000256" key="7">
    <source>
        <dbReference type="ARBA" id="ARBA00022679"/>
    </source>
</evidence>
<evidence type="ECO:0000256" key="12">
    <source>
        <dbReference type="ARBA" id="ARBA00023209"/>
    </source>
</evidence>
<dbReference type="Proteomes" id="UP000463939">
    <property type="component" value="Chromosome"/>
</dbReference>
<dbReference type="EC" id="2.7.8.5" evidence="4"/>
<protein>
    <recommendedName>
        <fullName evidence="5">CDP-diacylglycerol--glycerol-3-phosphate 3-phosphatidyltransferase</fullName>
        <ecNumber evidence="4">2.7.8.5</ecNumber>
    </recommendedName>
</protein>
<dbReference type="KEGG" id="sniv:SFSGTM_08410"/>
<dbReference type="PANTHER" id="PTHR14269:SF11">
    <property type="entry name" value="CDP-DIACYLGLYCEROL--GLYCEROL-3-PHOSPHATE 3-PHOSPHATIDYLTRANSFERASE"/>
    <property type="match status" value="1"/>
</dbReference>
<evidence type="ECO:0000256" key="9">
    <source>
        <dbReference type="ARBA" id="ARBA00022989"/>
    </source>
</evidence>
<accession>A0A809S7Z2</accession>
<keyword evidence="9 16" id="KW-1133">Transmembrane helix</keyword>
<evidence type="ECO:0000256" key="8">
    <source>
        <dbReference type="ARBA" id="ARBA00022692"/>
    </source>
</evidence>
<keyword evidence="12" id="KW-0594">Phospholipid biosynthesis</keyword>
<keyword evidence="8 16" id="KW-0812">Transmembrane</keyword>
<reference evidence="18" key="1">
    <citation type="submission" date="2019-11" db="EMBL/GenBank/DDBJ databases">
        <title>Isolation and characterization of a novel species in the genus Sulfuriferula.</title>
        <authorList>
            <person name="Mochizuki J."/>
            <person name="Kojima H."/>
            <person name="Fukui M."/>
        </authorList>
    </citation>
    <scope>NUCLEOTIDE SEQUENCE [LARGE SCALE GENOMIC DNA]</scope>
    <source>
        <strain evidence="18">SGTM</strain>
    </source>
</reference>
<keyword evidence="13" id="KW-1208">Phospholipid metabolism</keyword>
<evidence type="ECO:0000313" key="18">
    <source>
        <dbReference type="Proteomes" id="UP000463939"/>
    </source>
</evidence>
<dbReference type="PANTHER" id="PTHR14269">
    <property type="entry name" value="CDP-DIACYLGLYCEROL--GLYCEROL-3-PHOSPHATE 3-PHOSPHATIDYLTRANSFERASE-RELATED"/>
    <property type="match status" value="1"/>
</dbReference>
<evidence type="ECO:0000256" key="5">
    <source>
        <dbReference type="ARBA" id="ARBA00014944"/>
    </source>
</evidence>
<keyword evidence="6" id="KW-0444">Lipid biosynthesis</keyword>
<dbReference type="InterPro" id="IPR043130">
    <property type="entry name" value="CDP-OH_PTrfase_TM_dom"/>
</dbReference>
<gene>
    <name evidence="17" type="ORF">SFSGTM_08410</name>
</gene>
<evidence type="ECO:0000256" key="3">
    <source>
        <dbReference type="ARBA" id="ARBA00010441"/>
    </source>
</evidence>
<evidence type="ECO:0000256" key="6">
    <source>
        <dbReference type="ARBA" id="ARBA00022516"/>
    </source>
</evidence>
<comment type="subcellular location">
    <subcellularLocation>
        <location evidence="1">Membrane</location>
        <topology evidence="1">Multi-pass membrane protein</topology>
    </subcellularLocation>
</comment>
<dbReference type="AlphaFoldDB" id="A0A809S7Z2"/>
<feature type="transmembrane region" description="Helical" evidence="16">
    <location>
        <begin position="151"/>
        <end position="172"/>
    </location>
</feature>
<name>A0A809S7Z2_9PROT</name>
<keyword evidence="18" id="KW-1185">Reference proteome</keyword>
<evidence type="ECO:0000256" key="16">
    <source>
        <dbReference type="SAM" id="Phobius"/>
    </source>
</evidence>
<evidence type="ECO:0000313" key="17">
    <source>
        <dbReference type="EMBL" id="BBP00133.1"/>
    </source>
</evidence>
<evidence type="ECO:0000256" key="15">
    <source>
        <dbReference type="RuleBase" id="RU003750"/>
    </source>
</evidence>
<dbReference type="GO" id="GO:0016020">
    <property type="term" value="C:membrane"/>
    <property type="evidence" value="ECO:0007669"/>
    <property type="project" value="UniProtKB-SubCell"/>
</dbReference>
<evidence type="ECO:0000256" key="2">
    <source>
        <dbReference type="ARBA" id="ARBA00005042"/>
    </source>
</evidence>
<evidence type="ECO:0000256" key="1">
    <source>
        <dbReference type="ARBA" id="ARBA00004141"/>
    </source>
</evidence>
<proteinExistence type="inferred from homology"/>
<evidence type="ECO:0000256" key="10">
    <source>
        <dbReference type="ARBA" id="ARBA00023098"/>
    </source>
</evidence>
<keyword evidence="7 15" id="KW-0808">Transferase</keyword>
<dbReference type="PROSITE" id="PS00379">
    <property type="entry name" value="CDP_ALCOHOL_P_TRANSF"/>
    <property type="match status" value="1"/>
</dbReference>
<dbReference type="InterPro" id="IPR000462">
    <property type="entry name" value="CDP-OH_P_trans"/>
</dbReference>
<feature type="transmembrane region" description="Helical" evidence="16">
    <location>
        <begin position="125"/>
        <end position="145"/>
    </location>
</feature>
<evidence type="ECO:0000256" key="14">
    <source>
        <dbReference type="ARBA" id="ARBA00048586"/>
    </source>
</evidence>
<dbReference type="Gene3D" id="1.20.120.1760">
    <property type="match status" value="1"/>
</dbReference>
<dbReference type="GO" id="GO:0008444">
    <property type="term" value="F:CDP-diacylglycerol-glycerol-3-phosphate 3-phosphatidyltransferase activity"/>
    <property type="evidence" value="ECO:0007669"/>
    <property type="project" value="UniProtKB-EC"/>
</dbReference>
<comment type="similarity">
    <text evidence="3 15">Belongs to the CDP-alcohol phosphatidyltransferase class-I family.</text>
</comment>
<comment type="catalytic activity">
    <reaction evidence="14">
        <text>a CDP-1,2-diacyl-sn-glycerol + sn-glycerol 3-phosphate = a 1,2-diacyl-sn-glycero-3-phospho-(1'-sn-glycero-3'-phosphate) + CMP + H(+)</text>
        <dbReference type="Rhea" id="RHEA:12593"/>
        <dbReference type="ChEBI" id="CHEBI:15378"/>
        <dbReference type="ChEBI" id="CHEBI:57597"/>
        <dbReference type="ChEBI" id="CHEBI:58332"/>
        <dbReference type="ChEBI" id="CHEBI:60110"/>
        <dbReference type="ChEBI" id="CHEBI:60377"/>
        <dbReference type="EC" id="2.7.8.5"/>
    </reaction>
</comment>
<keyword evidence="10" id="KW-0443">Lipid metabolism</keyword>
<dbReference type="InterPro" id="IPR004570">
    <property type="entry name" value="Phosphatidylglycerol_P_synth"/>
</dbReference>
<evidence type="ECO:0000256" key="4">
    <source>
        <dbReference type="ARBA" id="ARBA00013170"/>
    </source>
</evidence>
<dbReference type="RefSeq" id="WP_162084099.1">
    <property type="nucleotide sequence ID" value="NZ_AP021881.1"/>
</dbReference>
<comment type="pathway">
    <text evidence="2">Phospholipid metabolism; phosphatidylglycerol biosynthesis; phosphatidylglycerol from CDP-diacylglycerol: step 1/2.</text>
</comment>
<sequence length="184" mass="20527">MPNLPNIISLLRLLLVPVVIYLLALSAYGYALAVFLLASVSDGVDGWIARHYHLQTKFGAMMDPVADKLIILSCLLMLTWQGLIPLWLAVFMLVRDMVIVLGAFSYQRVTGHVEITPTFMGKTHIFFEFSLLCLVLANAAAIVTVTSWLPVLFLLVSATAVLSGAQYVWIWSRRTARHLAERTH</sequence>
<dbReference type="InterPro" id="IPR050324">
    <property type="entry name" value="CDP-alcohol_PTase-I"/>
</dbReference>
<organism evidence="17 18">
    <name type="scientific">Sulfuriferula nivalis</name>
    <dbReference type="NCBI Taxonomy" id="2675298"/>
    <lineage>
        <taxon>Bacteria</taxon>
        <taxon>Pseudomonadati</taxon>
        <taxon>Pseudomonadota</taxon>
        <taxon>Betaproteobacteria</taxon>
        <taxon>Nitrosomonadales</taxon>
        <taxon>Sulfuricellaceae</taxon>
        <taxon>Sulfuriferula</taxon>
    </lineage>
</organism>
<dbReference type="EMBL" id="AP021881">
    <property type="protein sequence ID" value="BBP00133.1"/>
    <property type="molecule type" value="Genomic_DNA"/>
</dbReference>
<feature type="transmembrane region" description="Helical" evidence="16">
    <location>
        <begin position="12"/>
        <end position="37"/>
    </location>
</feature>
<evidence type="ECO:0000256" key="11">
    <source>
        <dbReference type="ARBA" id="ARBA00023136"/>
    </source>
</evidence>
<dbReference type="Pfam" id="PF01066">
    <property type="entry name" value="CDP-OH_P_transf"/>
    <property type="match status" value="1"/>
</dbReference>
<evidence type="ECO:0000256" key="13">
    <source>
        <dbReference type="ARBA" id="ARBA00023264"/>
    </source>
</evidence>
<dbReference type="InterPro" id="IPR048254">
    <property type="entry name" value="CDP_ALCOHOL_P_TRANSF_CS"/>
</dbReference>
<dbReference type="PIRSF" id="PIRSF000847">
    <property type="entry name" value="Phos_ph_gly_syn"/>
    <property type="match status" value="1"/>
</dbReference>
<dbReference type="GO" id="GO:0046474">
    <property type="term" value="P:glycerophospholipid biosynthetic process"/>
    <property type="evidence" value="ECO:0007669"/>
    <property type="project" value="TreeGrafter"/>
</dbReference>